<evidence type="ECO:0000313" key="1">
    <source>
        <dbReference type="EMBL" id="KAF3692346.1"/>
    </source>
</evidence>
<name>A0A6G1PQS6_CHAAH</name>
<sequence>MEKHVDRCSSAKENTVAANPSSAIVNICTDTAQRISRTAVWHDTVCDICSSALNPNLGKLTKHLLCFGSSCLVL</sequence>
<gene>
    <name evidence="1" type="ORF">EXN66_Car008022</name>
</gene>
<dbReference type="AlphaFoldDB" id="A0A6G1PQS6"/>
<proteinExistence type="predicted"/>
<accession>A0A6G1PQS6</accession>
<protein>
    <submittedName>
        <fullName evidence="1">Uncharacterized protein</fullName>
    </submittedName>
</protein>
<organism evidence="1 2">
    <name type="scientific">Channa argus</name>
    <name type="common">Northern snakehead</name>
    <name type="synonym">Ophicephalus argus</name>
    <dbReference type="NCBI Taxonomy" id="215402"/>
    <lineage>
        <taxon>Eukaryota</taxon>
        <taxon>Metazoa</taxon>
        <taxon>Chordata</taxon>
        <taxon>Craniata</taxon>
        <taxon>Vertebrata</taxon>
        <taxon>Euteleostomi</taxon>
        <taxon>Actinopterygii</taxon>
        <taxon>Neopterygii</taxon>
        <taxon>Teleostei</taxon>
        <taxon>Neoteleostei</taxon>
        <taxon>Acanthomorphata</taxon>
        <taxon>Anabantaria</taxon>
        <taxon>Anabantiformes</taxon>
        <taxon>Channoidei</taxon>
        <taxon>Channidae</taxon>
        <taxon>Channa</taxon>
    </lineage>
</organism>
<reference evidence="2" key="2">
    <citation type="submission" date="2019-02" db="EMBL/GenBank/DDBJ databases">
        <title>Opniocepnalus argus Var Kimnra genome.</title>
        <authorList>
            <person name="Zhou C."/>
            <person name="Xiao S."/>
        </authorList>
    </citation>
    <scope>NUCLEOTIDE SEQUENCE [LARGE SCALE GENOMIC DNA]</scope>
</reference>
<reference evidence="1 2" key="1">
    <citation type="submission" date="2019-02" db="EMBL/GenBank/DDBJ databases">
        <title>Opniocepnalus argus genome.</title>
        <authorList>
            <person name="Zhou C."/>
            <person name="Xiao S."/>
        </authorList>
    </citation>
    <scope>NUCLEOTIDE SEQUENCE [LARGE SCALE GENOMIC DNA]</scope>
    <source>
        <strain evidence="1">OARG1902GOOAL</strain>
        <tissue evidence="1">Muscle</tissue>
    </source>
</reference>
<dbReference type="EMBL" id="CM015718">
    <property type="protein sequence ID" value="KAF3692346.1"/>
    <property type="molecule type" value="Genomic_DNA"/>
</dbReference>
<dbReference type="Proteomes" id="UP000503349">
    <property type="component" value="Chromosome 7"/>
</dbReference>
<keyword evidence="2" id="KW-1185">Reference proteome</keyword>
<evidence type="ECO:0000313" key="2">
    <source>
        <dbReference type="Proteomes" id="UP000503349"/>
    </source>
</evidence>